<feature type="region of interest" description="Disordered" evidence="1">
    <location>
        <begin position="39"/>
        <end position="73"/>
    </location>
</feature>
<sequence length="164" mass="18951">DIDEMHKDVNDQEVYLEITKNSSNNLFLVLAKDNNISGEGNNVLSEDNAPDVSYSSYHPESSKTDDSIESEQKEKTKFQYEWFVEPDIKESKLNENGNNNLSTRILEIISSTLLKVIFKNIRSEYTPYHLSNKDIIQCHEISKEMAKKVDKNDNDLVLKVFELM</sequence>
<protein>
    <submittedName>
        <fullName evidence="2">5372_t:CDS:1</fullName>
    </submittedName>
</protein>
<gene>
    <name evidence="2" type="ORF">DEBURN_LOCUS10360</name>
</gene>
<proteinExistence type="predicted"/>
<evidence type="ECO:0000313" key="3">
    <source>
        <dbReference type="Proteomes" id="UP000789706"/>
    </source>
</evidence>
<dbReference type="AlphaFoldDB" id="A0A9N9CZW6"/>
<comment type="caution">
    <text evidence="2">The sequence shown here is derived from an EMBL/GenBank/DDBJ whole genome shotgun (WGS) entry which is preliminary data.</text>
</comment>
<feature type="non-terminal residue" evidence="2">
    <location>
        <position position="164"/>
    </location>
</feature>
<feature type="compositionally biased region" description="Basic and acidic residues" evidence="1">
    <location>
        <begin position="60"/>
        <end position="73"/>
    </location>
</feature>
<accession>A0A9N9CZW6</accession>
<name>A0A9N9CZW6_9GLOM</name>
<dbReference type="EMBL" id="CAJVPK010002927">
    <property type="protein sequence ID" value="CAG8620762.1"/>
    <property type="molecule type" value="Genomic_DNA"/>
</dbReference>
<evidence type="ECO:0000256" key="1">
    <source>
        <dbReference type="SAM" id="MobiDB-lite"/>
    </source>
</evidence>
<organism evidence="2 3">
    <name type="scientific">Diversispora eburnea</name>
    <dbReference type="NCBI Taxonomy" id="1213867"/>
    <lineage>
        <taxon>Eukaryota</taxon>
        <taxon>Fungi</taxon>
        <taxon>Fungi incertae sedis</taxon>
        <taxon>Mucoromycota</taxon>
        <taxon>Glomeromycotina</taxon>
        <taxon>Glomeromycetes</taxon>
        <taxon>Diversisporales</taxon>
        <taxon>Diversisporaceae</taxon>
        <taxon>Diversispora</taxon>
    </lineage>
</organism>
<dbReference type="Proteomes" id="UP000789706">
    <property type="component" value="Unassembled WGS sequence"/>
</dbReference>
<dbReference type="OrthoDB" id="2429120at2759"/>
<evidence type="ECO:0000313" key="2">
    <source>
        <dbReference type="EMBL" id="CAG8620762.1"/>
    </source>
</evidence>
<reference evidence="2" key="1">
    <citation type="submission" date="2021-06" db="EMBL/GenBank/DDBJ databases">
        <authorList>
            <person name="Kallberg Y."/>
            <person name="Tangrot J."/>
            <person name="Rosling A."/>
        </authorList>
    </citation>
    <scope>NUCLEOTIDE SEQUENCE</scope>
    <source>
        <strain evidence="2">AZ414A</strain>
    </source>
</reference>
<keyword evidence="3" id="KW-1185">Reference proteome</keyword>